<keyword evidence="3" id="KW-1185">Reference proteome</keyword>
<feature type="region of interest" description="Disordered" evidence="1">
    <location>
        <begin position="54"/>
        <end position="82"/>
    </location>
</feature>
<gene>
    <name evidence="2" type="ORF">EC912_11040</name>
</gene>
<evidence type="ECO:0000313" key="3">
    <source>
        <dbReference type="Proteomes" id="UP000295645"/>
    </source>
</evidence>
<organism evidence="2 3">
    <name type="scientific">Luteibacter rhizovicinus</name>
    <dbReference type="NCBI Taxonomy" id="242606"/>
    <lineage>
        <taxon>Bacteria</taxon>
        <taxon>Pseudomonadati</taxon>
        <taxon>Pseudomonadota</taxon>
        <taxon>Gammaproteobacteria</taxon>
        <taxon>Lysobacterales</taxon>
        <taxon>Rhodanobacteraceae</taxon>
        <taxon>Luteibacter</taxon>
    </lineage>
</organism>
<feature type="region of interest" description="Disordered" evidence="1">
    <location>
        <begin position="158"/>
        <end position="180"/>
    </location>
</feature>
<protein>
    <submittedName>
        <fullName evidence="2">Uncharacterized protein</fullName>
    </submittedName>
</protein>
<name>A0A4R3YHG4_9GAMM</name>
<reference evidence="2 3" key="1">
    <citation type="submission" date="2019-03" db="EMBL/GenBank/DDBJ databases">
        <title>Above-ground endophytic microbial communities from plants in different locations in the United States.</title>
        <authorList>
            <person name="Frank C."/>
        </authorList>
    </citation>
    <scope>NUCLEOTIDE SEQUENCE [LARGE SCALE GENOMIC DNA]</scope>
    <source>
        <strain evidence="2 3">LP_13_YM</strain>
    </source>
</reference>
<dbReference type="Proteomes" id="UP000295645">
    <property type="component" value="Unassembled WGS sequence"/>
</dbReference>
<evidence type="ECO:0000313" key="2">
    <source>
        <dbReference type="EMBL" id="TCV91610.1"/>
    </source>
</evidence>
<evidence type="ECO:0000256" key="1">
    <source>
        <dbReference type="SAM" id="MobiDB-lite"/>
    </source>
</evidence>
<dbReference type="EMBL" id="SMCS01000010">
    <property type="protein sequence ID" value="TCV91610.1"/>
    <property type="molecule type" value="Genomic_DNA"/>
</dbReference>
<sequence length="180" mass="20532">MRDIRSPKRGLAKGLIPLPRPAGFRAQARSHRKQIVDDSHRKSRHNLTYFRCDNRAPSARHQEDNAPMNTSSEYTRPPMTRGVDPQRMNWLWQLVLQSTHLDPQRVREALNAVGIPATDARIESWSVPDRADNYFPLTLAEMERNLRALVALEIAEARRAASASDESPRDSSDQRLTDQA</sequence>
<proteinExistence type="predicted"/>
<comment type="caution">
    <text evidence="2">The sequence shown here is derived from an EMBL/GenBank/DDBJ whole genome shotgun (WGS) entry which is preliminary data.</text>
</comment>
<accession>A0A4R3YHG4</accession>
<feature type="compositionally biased region" description="Basic and acidic residues" evidence="1">
    <location>
        <begin position="166"/>
        <end position="180"/>
    </location>
</feature>
<dbReference type="AlphaFoldDB" id="A0A4R3YHG4"/>